<dbReference type="OrthoDB" id="3231571at2"/>
<dbReference type="InterPro" id="IPR046929">
    <property type="entry name" value="HTH_Tnp"/>
</dbReference>
<comment type="caution">
    <text evidence="1">The sequence shown here is derived from an EMBL/GenBank/DDBJ whole genome shotgun (WGS) entry which is preliminary data.</text>
</comment>
<dbReference type="Pfam" id="PF20310">
    <property type="entry name" value="HTH_Tnp_2"/>
    <property type="match status" value="1"/>
</dbReference>
<proteinExistence type="predicted"/>
<protein>
    <submittedName>
        <fullName evidence="1">Putative transposase</fullName>
    </submittedName>
</protein>
<evidence type="ECO:0000313" key="2">
    <source>
        <dbReference type="Proteomes" id="UP000029033"/>
    </source>
</evidence>
<reference evidence="1 2" key="1">
    <citation type="submission" date="2014-03" db="EMBL/GenBank/DDBJ databases">
        <title>Genomics of Bifidobacteria.</title>
        <authorList>
            <person name="Ventura M."/>
            <person name="Milani C."/>
            <person name="Lugli G.A."/>
        </authorList>
    </citation>
    <scope>NUCLEOTIDE SEQUENCE [LARGE SCALE GENOMIC DNA]</scope>
    <source>
        <strain evidence="1 2">LMG 21589</strain>
    </source>
</reference>
<keyword evidence="2" id="KW-1185">Reference proteome</keyword>
<name>A0A087D456_9BIFI</name>
<dbReference type="STRING" id="158787.BSCA_1917"/>
<accession>A0A087D456</accession>
<dbReference type="GeneID" id="85164944"/>
<organism evidence="1 2">
    <name type="scientific">Bifidobacterium scardovii</name>
    <dbReference type="NCBI Taxonomy" id="158787"/>
    <lineage>
        <taxon>Bacteria</taxon>
        <taxon>Bacillati</taxon>
        <taxon>Actinomycetota</taxon>
        <taxon>Actinomycetes</taxon>
        <taxon>Bifidobacteriales</taxon>
        <taxon>Bifidobacteriaceae</taxon>
        <taxon>Bifidobacterium</taxon>
    </lineage>
</organism>
<dbReference type="RefSeq" id="WP_033519498.1">
    <property type="nucleotide sequence ID" value="NZ_CAUPKV010000018.1"/>
</dbReference>
<dbReference type="EMBL" id="JGZO01000031">
    <property type="protein sequence ID" value="KFI90306.1"/>
    <property type="molecule type" value="Genomic_DNA"/>
</dbReference>
<dbReference type="AlphaFoldDB" id="A0A087D456"/>
<evidence type="ECO:0000313" key="1">
    <source>
        <dbReference type="EMBL" id="KFI90306.1"/>
    </source>
</evidence>
<dbReference type="Proteomes" id="UP000029033">
    <property type="component" value="Unassembled WGS sequence"/>
</dbReference>
<gene>
    <name evidence="1" type="ORF">BSCA_1917</name>
</gene>
<sequence length="162" mass="17821">MPYQGGKFTDDEVTYLRSLQAVEHVTNNRITYADKFKVRVLREYAAGISPRMIFLRAGLESSILGRKRIERCIARWRKDPGLTALAADGSAQGGAPSRVPLVADLGPARAGGLIAAGDDEESRDPYARLVLGDHRDLVISRQAQHIMRLEAELAQLHAKMGI</sequence>